<organism evidence="2 3">
    <name type="scientific">Caerostris darwini</name>
    <dbReference type="NCBI Taxonomy" id="1538125"/>
    <lineage>
        <taxon>Eukaryota</taxon>
        <taxon>Metazoa</taxon>
        <taxon>Ecdysozoa</taxon>
        <taxon>Arthropoda</taxon>
        <taxon>Chelicerata</taxon>
        <taxon>Arachnida</taxon>
        <taxon>Araneae</taxon>
        <taxon>Araneomorphae</taxon>
        <taxon>Entelegynae</taxon>
        <taxon>Araneoidea</taxon>
        <taxon>Araneidae</taxon>
        <taxon>Caerostris</taxon>
    </lineage>
</organism>
<protein>
    <submittedName>
        <fullName evidence="2">Ig-like domain-containing protein</fullName>
    </submittedName>
</protein>
<dbReference type="AlphaFoldDB" id="A0AAV4VG72"/>
<dbReference type="InterPro" id="IPR003599">
    <property type="entry name" value="Ig_sub"/>
</dbReference>
<proteinExistence type="predicted"/>
<name>A0AAV4VG72_9ARAC</name>
<dbReference type="InterPro" id="IPR013783">
    <property type="entry name" value="Ig-like_fold"/>
</dbReference>
<dbReference type="InterPro" id="IPR036179">
    <property type="entry name" value="Ig-like_dom_sf"/>
</dbReference>
<dbReference type="SMART" id="SM00409">
    <property type="entry name" value="IG"/>
    <property type="match status" value="1"/>
</dbReference>
<keyword evidence="3" id="KW-1185">Reference proteome</keyword>
<dbReference type="SUPFAM" id="SSF48726">
    <property type="entry name" value="Immunoglobulin"/>
    <property type="match status" value="1"/>
</dbReference>
<gene>
    <name evidence="2" type="primary">AVEN_116665_1</name>
    <name evidence="2" type="ORF">CDAR_373881</name>
</gene>
<dbReference type="Pfam" id="PF07686">
    <property type="entry name" value="V-set"/>
    <property type="match status" value="1"/>
</dbReference>
<evidence type="ECO:0000313" key="2">
    <source>
        <dbReference type="EMBL" id="GIY68553.1"/>
    </source>
</evidence>
<dbReference type="InterPro" id="IPR007110">
    <property type="entry name" value="Ig-like_dom"/>
</dbReference>
<sequence length="144" mass="16553">MKVTTREEKLNSCCHDYQRWGVGVRKEKTAHKIGVVGSSVDLPCDVDVSNCGKVYFITWTKNVSNEWKRLYLYSDAVEKPLQELANPDRADFFLRESTAFLRISPLRIEDDGTYKCDVTYVQGKCPSLSFATLTTYGEFHLFTY</sequence>
<comment type="caution">
    <text evidence="2">The sequence shown here is derived from an EMBL/GenBank/DDBJ whole genome shotgun (WGS) entry which is preliminary data.</text>
</comment>
<dbReference type="Proteomes" id="UP001054837">
    <property type="component" value="Unassembled WGS sequence"/>
</dbReference>
<dbReference type="EMBL" id="BPLQ01012881">
    <property type="protein sequence ID" value="GIY68553.1"/>
    <property type="molecule type" value="Genomic_DNA"/>
</dbReference>
<dbReference type="Gene3D" id="2.60.40.10">
    <property type="entry name" value="Immunoglobulins"/>
    <property type="match status" value="1"/>
</dbReference>
<dbReference type="InterPro" id="IPR013106">
    <property type="entry name" value="Ig_V-set"/>
</dbReference>
<dbReference type="PROSITE" id="PS50835">
    <property type="entry name" value="IG_LIKE"/>
    <property type="match status" value="1"/>
</dbReference>
<evidence type="ECO:0000259" key="1">
    <source>
        <dbReference type="PROSITE" id="PS50835"/>
    </source>
</evidence>
<accession>A0AAV4VG72</accession>
<reference evidence="2 3" key="1">
    <citation type="submission" date="2021-06" db="EMBL/GenBank/DDBJ databases">
        <title>Caerostris darwini draft genome.</title>
        <authorList>
            <person name="Kono N."/>
            <person name="Arakawa K."/>
        </authorList>
    </citation>
    <scope>NUCLEOTIDE SEQUENCE [LARGE SCALE GENOMIC DNA]</scope>
</reference>
<evidence type="ECO:0000313" key="3">
    <source>
        <dbReference type="Proteomes" id="UP001054837"/>
    </source>
</evidence>
<feature type="domain" description="Ig-like" evidence="1">
    <location>
        <begin position="37"/>
        <end position="134"/>
    </location>
</feature>